<protein>
    <recommendedName>
        <fullName evidence="1">F-box domain-containing protein</fullName>
    </recommendedName>
</protein>
<dbReference type="InterPro" id="IPR036047">
    <property type="entry name" value="F-box-like_dom_sf"/>
</dbReference>
<sequence length="400" mass="45635">MMDLLSLPNEMLVEVAGYLDNHSKARLAQTCKHLHSLVTRELYRDLTIDMFYHASAPNDTRSLCIAPSKEKGNKRIQSPINLLERYGPEVRNLTIRVSRMPDSYTKTQANNSRVSMKRIKSAILKCTGTTKLRILSGYDVGSQNLPGEIYQPFELFYPLLEIAESATASFQYLKEVVIAGLADIDSFNKSRVALQGPCDLTLAMVNSLSFEVNIRAIEDRVALWKQISGALDGVRATIHFGNLDPASRKYRFVQNNGIQGDYWQRKVRRLNATIDALSPERTPGISSRDVHSLNILSFPTDKLSYEDIIPRTARFQELKELWVLQYQTGLEPIIPWEETFPGLAKSLPNLEGITYRRFFRDSDKTHQGGWRMVEKRFKVDRKGETVAPYSSVRDEFYKAM</sequence>
<feature type="domain" description="F-box" evidence="1">
    <location>
        <begin position="1"/>
        <end position="46"/>
    </location>
</feature>
<dbReference type="CDD" id="cd09917">
    <property type="entry name" value="F-box_SF"/>
    <property type="match status" value="1"/>
</dbReference>
<keyword evidence="3" id="KW-1185">Reference proteome</keyword>
<reference evidence="2 3" key="1">
    <citation type="submission" date="2023-08" db="EMBL/GenBank/DDBJ databases">
        <authorList>
            <person name="Palmer J.M."/>
        </authorList>
    </citation>
    <scope>NUCLEOTIDE SEQUENCE [LARGE SCALE GENOMIC DNA]</scope>
    <source>
        <strain evidence="2 3">TWF481</strain>
    </source>
</reference>
<dbReference type="SUPFAM" id="SSF81383">
    <property type="entry name" value="F-box domain"/>
    <property type="match status" value="1"/>
</dbReference>
<name>A0AAV9W3R8_9PEZI</name>
<organism evidence="2 3">
    <name type="scientific">Arthrobotrys musiformis</name>
    <dbReference type="NCBI Taxonomy" id="47236"/>
    <lineage>
        <taxon>Eukaryota</taxon>
        <taxon>Fungi</taxon>
        <taxon>Dikarya</taxon>
        <taxon>Ascomycota</taxon>
        <taxon>Pezizomycotina</taxon>
        <taxon>Orbiliomycetes</taxon>
        <taxon>Orbiliales</taxon>
        <taxon>Orbiliaceae</taxon>
        <taxon>Arthrobotrys</taxon>
    </lineage>
</organism>
<dbReference type="InterPro" id="IPR001810">
    <property type="entry name" value="F-box_dom"/>
</dbReference>
<gene>
    <name evidence="2" type="ORF">TWF481_010819</name>
</gene>
<accession>A0AAV9W3R8</accession>
<dbReference type="EMBL" id="JAVHJL010000007">
    <property type="protein sequence ID" value="KAK6500476.1"/>
    <property type="molecule type" value="Genomic_DNA"/>
</dbReference>
<evidence type="ECO:0000313" key="2">
    <source>
        <dbReference type="EMBL" id="KAK6500476.1"/>
    </source>
</evidence>
<proteinExistence type="predicted"/>
<dbReference type="Proteomes" id="UP001370758">
    <property type="component" value="Unassembled WGS sequence"/>
</dbReference>
<dbReference type="PROSITE" id="PS50181">
    <property type="entry name" value="FBOX"/>
    <property type="match status" value="1"/>
</dbReference>
<evidence type="ECO:0000313" key="3">
    <source>
        <dbReference type="Proteomes" id="UP001370758"/>
    </source>
</evidence>
<dbReference type="Pfam" id="PF12937">
    <property type="entry name" value="F-box-like"/>
    <property type="match status" value="1"/>
</dbReference>
<dbReference type="AlphaFoldDB" id="A0AAV9W3R8"/>
<evidence type="ECO:0000259" key="1">
    <source>
        <dbReference type="PROSITE" id="PS50181"/>
    </source>
</evidence>
<comment type="caution">
    <text evidence="2">The sequence shown here is derived from an EMBL/GenBank/DDBJ whole genome shotgun (WGS) entry which is preliminary data.</text>
</comment>